<dbReference type="OrthoDB" id="412748at2759"/>
<dbReference type="PIRSF" id="PIRSF018425">
    <property type="entry name" value="PolyA_polymerase"/>
    <property type="match status" value="1"/>
</dbReference>
<feature type="binding site" evidence="12">
    <location>
        <position position="216"/>
    </location>
    <ligand>
        <name>ATP</name>
        <dbReference type="ChEBI" id="CHEBI:30616"/>
    </ligand>
</feature>
<keyword evidence="6 13" id="KW-0479">Metal-binding</keyword>
<evidence type="ECO:0000256" key="10">
    <source>
        <dbReference type="ARBA" id="ARBA00023242"/>
    </source>
</evidence>
<dbReference type="Proteomes" id="UP000789595">
    <property type="component" value="Unassembled WGS sequence"/>
</dbReference>
<dbReference type="FunFam" id="1.10.1410.10:FF:000001">
    <property type="entry name" value="Putative poly(A) polymerase gamma"/>
    <property type="match status" value="1"/>
</dbReference>
<comment type="catalytic activity">
    <reaction evidence="11">
        <text>RNA(n) + ATP = RNA(n)-3'-adenine ribonucleotide + diphosphate</text>
        <dbReference type="Rhea" id="RHEA:11332"/>
        <dbReference type="Rhea" id="RHEA-COMP:14527"/>
        <dbReference type="Rhea" id="RHEA-COMP:17347"/>
        <dbReference type="ChEBI" id="CHEBI:30616"/>
        <dbReference type="ChEBI" id="CHEBI:33019"/>
        <dbReference type="ChEBI" id="CHEBI:140395"/>
        <dbReference type="ChEBI" id="CHEBI:173115"/>
        <dbReference type="EC" id="2.7.7.19"/>
    </reaction>
</comment>
<evidence type="ECO:0000256" key="8">
    <source>
        <dbReference type="ARBA" id="ARBA00022840"/>
    </source>
</evidence>
<dbReference type="CDD" id="cd05402">
    <property type="entry name" value="NT_PAP_TUTase"/>
    <property type="match status" value="1"/>
</dbReference>
<keyword evidence="5 11" id="KW-0808">Transferase</keyword>
<dbReference type="Gene3D" id="3.30.460.10">
    <property type="entry name" value="Beta Polymerase, domain 2"/>
    <property type="match status" value="1"/>
</dbReference>
<dbReference type="SUPFAM" id="SSF81631">
    <property type="entry name" value="PAP/OAS1 substrate-binding domain"/>
    <property type="match status" value="1"/>
</dbReference>
<organism evidence="19">
    <name type="scientific">Pelagomonas calceolata</name>
    <dbReference type="NCBI Taxonomy" id="35677"/>
    <lineage>
        <taxon>Eukaryota</taxon>
        <taxon>Sar</taxon>
        <taxon>Stramenopiles</taxon>
        <taxon>Ochrophyta</taxon>
        <taxon>Pelagophyceae</taxon>
        <taxon>Pelagomonadales</taxon>
        <taxon>Pelagomonadaceae</taxon>
        <taxon>Pelagomonas</taxon>
    </lineage>
</organism>
<feature type="binding site" evidence="12">
    <location>
        <begin position="99"/>
        <end position="101"/>
    </location>
    <ligand>
        <name>ATP</name>
        <dbReference type="ChEBI" id="CHEBI:30616"/>
    </ligand>
</feature>
<comment type="function">
    <text evidence="11">Polymerase that creates the 3'-poly(A) tail of mRNA's.</text>
</comment>
<feature type="binding site" evidence="12">
    <location>
        <begin position="86"/>
        <end position="88"/>
    </location>
    <ligand>
        <name>ATP</name>
        <dbReference type="ChEBI" id="CHEBI:30616"/>
    </ligand>
</feature>
<keyword evidence="8 11" id="KW-0067">ATP-binding</keyword>
<evidence type="ECO:0000256" key="14">
    <source>
        <dbReference type="SAM" id="MobiDB-lite"/>
    </source>
</evidence>
<keyword evidence="15" id="KW-0472">Membrane</keyword>
<dbReference type="GO" id="GO:0006397">
    <property type="term" value="P:mRNA processing"/>
    <property type="evidence" value="ECO:0007669"/>
    <property type="project" value="UniProtKB-KW"/>
</dbReference>
<feature type="binding site" evidence="13">
    <location>
        <position position="101"/>
    </location>
    <ligand>
        <name>Mg(2+)</name>
        <dbReference type="ChEBI" id="CHEBI:18420"/>
        <label>2</label>
        <note>catalytic</note>
    </ligand>
</feature>
<feature type="domain" description="Poly(A) polymerase RNA-binding" evidence="16">
    <location>
        <begin position="423"/>
        <end position="484"/>
    </location>
</feature>
<comment type="similarity">
    <text evidence="3 11">Belongs to the poly(A) polymerase family.</text>
</comment>
<feature type="region of interest" description="Disordered" evidence="14">
    <location>
        <begin position="487"/>
        <end position="540"/>
    </location>
</feature>
<dbReference type="InterPro" id="IPR011068">
    <property type="entry name" value="NuclTrfase_I-like_C"/>
</dbReference>
<sequence length="540" mass="61474">MAADASKYGITQPLDEAPPHDGDEDSSAALVTVLKALGVYESQEGSRRRASLIDDVAAECQHWCREEWLLQGNDHDSSPRCELRTFGSVKLDVHTPDADIDLVLVAPRHCTRTAFFDRLAKRLENREDVGEGRVMPVRDAYTPVLKFRMSTTDVDLLFAPLDLEKLPEPLDIMDDSLMNGLDDVSVRSLNGARVAEYLLDLVPDQSVFRVALRAIKKWARCKGLYSNVLGLLGGINCAILVAFVCQKYPLKDPAVVLEKFFRIMEVWEWPNPIMLRQPSADDARAWNPRLNPRDRAHLAPIVTPAHPSMNSSYNIGAPQLRAIKEELTLGRSETRRIQKLAHSETRTPKQLQRAWRRFFRPSDFFEAHRHYVQVDVSADSDDALRRWTAWCESRLRQFVVALDLETPARVHATPLENTNGARKTRSFFVGLVFRTDKEGVKFKVDLTPQVREFSARVNCWTLRTEGMDLCLRHTSRDDLPLEVRTVYDSSSDEEEEVQVDPESERPQPEDPPPAQPERKQLSYADMLRRKGLPVKRVATT</sequence>
<dbReference type="InterPro" id="IPR043519">
    <property type="entry name" value="NT_sf"/>
</dbReference>
<evidence type="ECO:0000313" key="19">
    <source>
        <dbReference type="EMBL" id="CAE0703234.1"/>
    </source>
</evidence>
<keyword evidence="4 11" id="KW-0507">mRNA processing</keyword>
<evidence type="ECO:0000313" key="21">
    <source>
        <dbReference type="Proteomes" id="UP000789595"/>
    </source>
</evidence>
<feature type="binding site" evidence="13">
    <location>
        <position position="155"/>
    </location>
    <ligand>
        <name>Mg(2+)</name>
        <dbReference type="ChEBI" id="CHEBI:18420"/>
        <label>2</label>
        <note>catalytic</note>
    </ligand>
</feature>
<reference evidence="20" key="2">
    <citation type="submission" date="2021-11" db="EMBL/GenBank/DDBJ databases">
        <authorList>
            <consortium name="Genoscope - CEA"/>
            <person name="William W."/>
        </authorList>
    </citation>
    <scope>NUCLEOTIDE SEQUENCE</scope>
</reference>
<evidence type="ECO:0000256" key="5">
    <source>
        <dbReference type="ARBA" id="ARBA00022679"/>
    </source>
</evidence>
<evidence type="ECO:0000256" key="13">
    <source>
        <dbReference type="PIRSR" id="PIRSR018425-2"/>
    </source>
</evidence>
<dbReference type="SUPFAM" id="SSF81301">
    <property type="entry name" value="Nucleotidyltransferase"/>
    <property type="match status" value="1"/>
</dbReference>
<evidence type="ECO:0000259" key="16">
    <source>
        <dbReference type="Pfam" id="PF04926"/>
    </source>
</evidence>
<feature type="transmembrane region" description="Helical" evidence="15">
    <location>
        <begin position="224"/>
        <end position="244"/>
    </location>
</feature>
<comment type="cofactor">
    <cofactor evidence="13">
        <name>Mg(2+)</name>
        <dbReference type="ChEBI" id="CHEBI:18420"/>
    </cofactor>
    <text evidence="13">Binds 2 magnesium ions. Also active with manganese.</text>
</comment>
<keyword evidence="15" id="KW-1133">Transmembrane helix</keyword>
<dbReference type="EMBL" id="HBIW01021668">
    <property type="protein sequence ID" value="CAE0703234.1"/>
    <property type="molecule type" value="Transcribed_RNA"/>
</dbReference>
<evidence type="ECO:0000256" key="2">
    <source>
        <dbReference type="ARBA" id="ARBA00004123"/>
    </source>
</evidence>
<evidence type="ECO:0000259" key="18">
    <source>
        <dbReference type="Pfam" id="PF20750"/>
    </source>
</evidence>
<dbReference type="EMBL" id="CAKKNE010000006">
    <property type="protein sequence ID" value="CAH0378758.1"/>
    <property type="molecule type" value="Genomic_DNA"/>
</dbReference>
<dbReference type="Pfam" id="PF20750">
    <property type="entry name" value="PAP_NTPase"/>
    <property type="match status" value="1"/>
</dbReference>
<dbReference type="EC" id="2.7.7.19" evidence="11"/>
<evidence type="ECO:0000256" key="4">
    <source>
        <dbReference type="ARBA" id="ARBA00022664"/>
    </source>
</evidence>
<keyword evidence="7 11" id="KW-0547">Nucleotide-binding</keyword>
<dbReference type="Pfam" id="PF04928">
    <property type="entry name" value="PAP_central"/>
    <property type="match status" value="1"/>
</dbReference>
<feature type="domain" description="Poly(A) polymerase RNA-binding" evidence="16">
    <location>
        <begin position="363"/>
        <end position="405"/>
    </location>
</feature>
<keyword evidence="15" id="KW-0812">Transmembrane</keyword>
<feature type="binding site" evidence="12">
    <location>
        <position position="225"/>
    </location>
    <ligand>
        <name>ATP</name>
        <dbReference type="ChEBI" id="CHEBI:30616"/>
    </ligand>
</feature>
<dbReference type="GO" id="GO:0005634">
    <property type="term" value="C:nucleus"/>
    <property type="evidence" value="ECO:0007669"/>
    <property type="project" value="UniProtKB-SubCell"/>
</dbReference>
<evidence type="ECO:0000313" key="20">
    <source>
        <dbReference type="EMBL" id="CAH0378758.1"/>
    </source>
</evidence>
<comment type="subcellular location">
    <subcellularLocation>
        <location evidence="2 11">Nucleus</location>
    </subcellularLocation>
</comment>
<dbReference type="InterPro" id="IPR007012">
    <property type="entry name" value="PolA_pol_cen_dom"/>
</dbReference>
<keyword evidence="9 13" id="KW-0460">Magnesium</keyword>
<dbReference type="PANTHER" id="PTHR10682:SF10">
    <property type="entry name" value="POLYNUCLEOTIDE ADENYLYLTRANSFERASE"/>
    <property type="match status" value="1"/>
</dbReference>
<dbReference type="GO" id="GO:0031123">
    <property type="term" value="P:RNA 3'-end processing"/>
    <property type="evidence" value="ECO:0007669"/>
    <property type="project" value="InterPro"/>
</dbReference>
<feature type="binding site" evidence="13">
    <location>
        <position position="99"/>
    </location>
    <ligand>
        <name>Mg(2+)</name>
        <dbReference type="ChEBI" id="CHEBI:18420"/>
        <label>1</label>
        <note>catalytic</note>
    </ligand>
</feature>
<keyword evidence="10 11" id="KW-0539">Nucleus</keyword>
<dbReference type="InterPro" id="IPR007010">
    <property type="entry name" value="PolA_pol_RNA-bd_dom"/>
</dbReference>
<dbReference type="GO" id="GO:0003723">
    <property type="term" value="F:RNA binding"/>
    <property type="evidence" value="ECO:0007669"/>
    <property type="project" value="UniProtKB-UniRule"/>
</dbReference>
<feature type="region of interest" description="Disordered" evidence="14">
    <location>
        <begin position="1"/>
        <end position="25"/>
    </location>
</feature>
<protein>
    <recommendedName>
        <fullName evidence="11">Poly(A) polymerase</fullName>
        <ecNumber evidence="11">2.7.7.19</ecNumber>
    </recommendedName>
</protein>
<evidence type="ECO:0000256" key="11">
    <source>
        <dbReference type="PIRNR" id="PIRNR018425"/>
    </source>
</evidence>
<comment type="cofactor">
    <cofactor evidence="1">
        <name>Mn(2+)</name>
        <dbReference type="ChEBI" id="CHEBI:29035"/>
    </cofactor>
</comment>
<gene>
    <name evidence="19" type="ORF">PCAL00307_LOCUS18681</name>
    <name evidence="20" type="ORF">PECAL_6P03550</name>
</gene>
<evidence type="ECO:0000256" key="3">
    <source>
        <dbReference type="ARBA" id="ARBA00010912"/>
    </source>
</evidence>
<dbReference type="GO" id="GO:0046872">
    <property type="term" value="F:metal ion binding"/>
    <property type="evidence" value="ECO:0007669"/>
    <property type="project" value="UniProtKB-KW"/>
</dbReference>
<feature type="compositionally biased region" description="Acidic residues" evidence="14">
    <location>
        <begin position="490"/>
        <end position="501"/>
    </location>
</feature>
<dbReference type="GO" id="GO:0005524">
    <property type="term" value="F:ATP binding"/>
    <property type="evidence" value="ECO:0007669"/>
    <property type="project" value="UniProtKB-UniRule"/>
</dbReference>
<evidence type="ECO:0000259" key="17">
    <source>
        <dbReference type="Pfam" id="PF04928"/>
    </source>
</evidence>
<dbReference type="Gene3D" id="1.10.1410.10">
    <property type="match status" value="1"/>
</dbReference>
<dbReference type="AlphaFoldDB" id="A0A7S4EBP9"/>
<evidence type="ECO:0000256" key="12">
    <source>
        <dbReference type="PIRSR" id="PIRSR018425-1"/>
    </source>
</evidence>
<dbReference type="GO" id="GO:1990817">
    <property type="term" value="F:poly(A) RNA polymerase activity"/>
    <property type="evidence" value="ECO:0007669"/>
    <property type="project" value="UniProtKB-UniRule"/>
</dbReference>
<feature type="domain" description="Poly(A) polymerase nucleotidyltransferase" evidence="18">
    <location>
        <begin position="9"/>
        <end position="202"/>
    </location>
</feature>
<name>A0A7S4EBP9_9STRA</name>
<proteinExistence type="inferred from homology"/>
<reference evidence="19" key="1">
    <citation type="submission" date="2021-01" db="EMBL/GenBank/DDBJ databases">
        <authorList>
            <person name="Corre E."/>
            <person name="Pelletier E."/>
            <person name="Niang G."/>
            <person name="Scheremetjew M."/>
            <person name="Finn R."/>
            <person name="Kale V."/>
            <person name="Holt S."/>
            <person name="Cochrane G."/>
            <person name="Meng A."/>
            <person name="Brown T."/>
            <person name="Cohen L."/>
        </authorList>
    </citation>
    <scope>NUCLEOTIDE SEQUENCE</scope>
    <source>
        <strain evidence="19">CCMP1756</strain>
    </source>
</reference>
<accession>A0A7S4EBP9</accession>
<evidence type="ECO:0000256" key="9">
    <source>
        <dbReference type="ARBA" id="ARBA00022842"/>
    </source>
</evidence>
<evidence type="ECO:0000256" key="7">
    <source>
        <dbReference type="ARBA" id="ARBA00022741"/>
    </source>
</evidence>
<feature type="domain" description="Poly(A) polymerase central" evidence="17">
    <location>
        <begin position="207"/>
        <end position="339"/>
    </location>
</feature>
<dbReference type="Pfam" id="PF04926">
    <property type="entry name" value="PAP_RNA-bind"/>
    <property type="match status" value="2"/>
</dbReference>
<dbReference type="InterPro" id="IPR014492">
    <property type="entry name" value="PolyA_polymerase"/>
</dbReference>
<keyword evidence="21" id="KW-1185">Reference proteome</keyword>
<evidence type="ECO:0000256" key="1">
    <source>
        <dbReference type="ARBA" id="ARBA00001936"/>
    </source>
</evidence>
<dbReference type="Gene3D" id="3.30.70.590">
    <property type="entry name" value="Poly(A) polymerase predicted RNA binding domain"/>
    <property type="match status" value="1"/>
</dbReference>
<feature type="binding site" evidence="13">
    <location>
        <position position="99"/>
    </location>
    <ligand>
        <name>Mg(2+)</name>
        <dbReference type="ChEBI" id="CHEBI:18420"/>
        <label>2</label>
        <note>catalytic</note>
    </ligand>
</feature>
<dbReference type="PANTHER" id="PTHR10682">
    <property type="entry name" value="POLY A POLYMERASE"/>
    <property type="match status" value="1"/>
</dbReference>
<feature type="binding site" evidence="12">
    <location>
        <position position="155"/>
    </location>
    <ligand>
        <name>ATP</name>
        <dbReference type="ChEBI" id="CHEBI:30616"/>
    </ligand>
</feature>
<feature type="binding site" evidence="13">
    <location>
        <position position="101"/>
    </location>
    <ligand>
        <name>Mg(2+)</name>
        <dbReference type="ChEBI" id="CHEBI:18420"/>
        <label>1</label>
        <note>catalytic</note>
    </ligand>
</feature>
<dbReference type="InterPro" id="IPR048840">
    <property type="entry name" value="PolA_pol_NTPase"/>
</dbReference>
<feature type="binding site" evidence="12">
    <location>
        <position position="95"/>
    </location>
    <ligand>
        <name>ATP</name>
        <dbReference type="ChEBI" id="CHEBI:30616"/>
    </ligand>
</feature>
<evidence type="ECO:0000256" key="15">
    <source>
        <dbReference type="SAM" id="Phobius"/>
    </source>
</evidence>
<dbReference type="SUPFAM" id="SSF55003">
    <property type="entry name" value="PAP/Archaeal CCA-adding enzyme, C-terminal domain"/>
    <property type="match status" value="1"/>
</dbReference>
<evidence type="ECO:0000256" key="6">
    <source>
        <dbReference type="ARBA" id="ARBA00022723"/>
    </source>
</evidence>